<protein>
    <recommendedName>
        <fullName evidence="7">S5 DRBM domain-containing protein</fullName>
    </recommendedName>
</protein>
<evidence type="ECO:0000313" key="9">
    <source>
        <dbReference type="Proteomes" id="UP001174694"/>
    </source>
</evidence>
<dbReference type="GO" id="GO:0003723">
    <property type="term" value="F:RNA binding"/>
    <property type="evidence" value="ECO:0007669"/>
    <property type="project" value="InterPro"/>
</dbReference>
<dbReference type="GO" id="GO:0006412">
    <property type="term" value="P:translation"/>
    <property type="evidence" value="ECO:0007669"/>
    <property type="project" value="InterPro"/>
</dbReference>
<dbReference type="InterPro" id="IPR000851">
    <property type="entry name" value="Ribosomal_uS5"/>
</dbReference>
<evidence type="ECO:0000313" key="8">
    <source>
        <dbReference type="EMBL" id="KAJ9132645.1"/>
    </source>
</evidence>
<keyword evidence="2 4" id="KW-0689">Ribosomal protein</keyword>
<dbReference type="PANTHER" id="PTHR48277:SF1">
    <property type="entry name" value="MITOCHONDRIAL RIBOSOMAL PROTEIN S5"/>
    <property type="match status" value="1"/>
</dbReference>
<feature type="compositionally biased region" description="Polar residues" evidence="6">
    <location>
        <begin position="17"/>
        <end position="30"/>
    </location>
</feature>
<sequence length="454" mass="51174">MSGVARPAARGLLSRSLAVTSKSPNTSSPSGACHHFHSSAQLAARRRSPFRNIPAWEMGLGNKPDALERYTKNKFPEYSEKDKVLLKNKYTEAQMEALEAGEAAIDPKDLTVQGRLRRDPYRLPYIEDFSTIRPVVDKRPRTKRPPSAKAMRSRFMDPDQFSEDFFKWIASFQPKDVDWKDIKDPEVLKENVKRELERSPLSDAELEEKIAEWSPKDVDELKYWLERSAMTDNNEGSQTALAPALPHKVPGVAGLYKNQEDPADQGLDPEGVYQTLKKQTGKPLKYLLGLKTKALASRMVANQTRLGKVRRTWTIYIAGDGNGQLGLGEAKSVEHRQAHEKARLLAIKNMRPIPRYEDRTIFGNVEAKVGATVVQLYSRPPGFGLRVSHRIFEMARAAGIQDLSVRTPRSRNPMNTVKAAYKALMSQRDPEEIAIGRGKKLVDVRKVYYGGTVY</sequence>
<evidence type="ECO:0000256" key="5">
    <source>
        <dbReference type="RuleBase" id="RU003823"/>
    </source>
</evidence>
<dbReference type="InterPro" id="IPR013810">
    <property type="entry name" value="Ribosomal_uS5_N"/>
</dbReference>
<dbReference type="GO" id="GO:0005840">
    <property type="term" value="C:ribosome"/>
    <property type="evidence" value="ECO:0007669"/>
    <property type="project" value="UniProtKB-KW"/>
</dbReference>
<organism evidence="8 9">
    <name type="scientific">Pleurostoma richardsiae</name>
    <dbReference type="NCBI Taxonomy" id="41990"/>
    <lineage>
        <taxon>Eukaryota</taxon>
        <taxon>Fungi</taxon>
        <taxon>Dikarya</taxon>
        <taxon>Ascomycota</taxon>
        <taxon>Pezizomycotina</taxon>
        <taxon>Sordariomycetes</taxon>
        <taxon>Sordariomycetidae</taxon>
        <taxon>Calosphaeriales</taxon>
        <taxon>Pleurostomataceae</taxon>
        <taxon>Pleurostoma</taxon>
    </lineage>
</organism>
<dbReference type="FunFam" id="3.30.230.10:FF:000041">
    <property type="entry name" value="37S ribosomal protein S5"/>
    <property type="match status" value="1"/>
</dbReference>
<keyword evidence="3 4" id="KW-0687">Ribonucleoprotein</keyword>
<reference evidence="8" key="1">
    <citation type="submission" date="2022-07" db="EMBL/GenBank/DDBJ databases">
        <title>Fungi with potential for degradation of polypropylene.</title>
        <authorList>
            <person name="Gostincar C."/>
        </authorList>
    </citation>
    <scope>NUCLEOTIDE SEQUENCE</scope>
    <source>
        <strain evidence="8">EXF-13308</strain>
    </source>
</reference>
<dbReference type="Pfam" id="PF03719">
    <property type="entry name" value="Ribosomal_S5_C"/>
    <property type="match status" value="1"/>
</dbReference>
<dbReference type="GO" id="GO:0003735">
    <property type="term" value="F:structural constituent of ribosome"/>
    <property type="evidence" value="ECO:0007669"/>
    <property type="project" value="UniProtKB-UniRule"/>
</dbReference>
<dbReference type="EMBL" id="JANBVO010000055">
    <property type="protein sequence ID" value="KAJ9132645.1"/>
    <property type="molecule type" value="Genomic_DNA"/>
</dbReference>
<keyword evidence="9" id="KW-1185">Reference proteome</keyword>
<feature type="domain" description="S5 DRBM" evidence="7">
    <location>
        <begin position="290"/>
        <end position="353"/>
    </location>
</feature>
<comment type="caution">
    <text evidence="8">The sequence shown here is derived from an EMBL/GenBank/DDBJ whole genome shotgun (WGS) entry which is preliminary data.</text>
</comment>
<dbReference type="InterPro" id="IPR020568">
    <property type="entry name" value="Ribosomal_Su5_D2-typ_SF"/>
</dbReference>
<dbReference type="GO" id="GO:1990904">
    <property type="term" value="C:ribonucleoprotein complex"/>
    <property type="evidence" value="ECO:0007669"/>
    <property type="project" value="UniProtKB-UniRule"/>
</dbReference>
<dbReference type="SUPFAM" id="SSF54211">
    <property type="entry name" value="Ribosomal protein S5 domain 2-like"/>
    <property type="match status" value="1"/>
</dbReference>
<evidence type="ECO:0000256" key="1">
    <source>
        <dbReference type="ARBA" id="ARBA00008945"/>
    </source>
</evidence>
<dbReference type="PANTHER" id="PTHR48277">
    <property type="entry name" value="MITOCHONDRIAL RIBOSOMAL PROTEIN S5"/>
    <property type="match status" value="1"/>
</dbReference>
<name>A0AA38R420_9PEZI</name>
<evidence type="ECO:0000256" key="3">
    <source>
        <dbReference type="ARBA" id="ARBA00023274"/>
    </source>
</evidence>
<dbReference type="InterPro" id="IPR005324">
    <property type="entry name" value="Ribosomal_uS5_C"/>
</dbReference>
<dbReference type="Pfam" id="PF00333">
    <property type="entry name" value="Ribosomal_S5"/>
    <property type="match status" value="1"/>
</dbReference>
<dbReference type="SUPFAM" id="SSF54768">
    <property type="entry name" value="dsRNA-binding domain-like"/>
    <property type="match status" value="1"/>
</dbReference>
<dbReference type="Gene3D" id="3.30.160.20">
    <property type="match status" value="1"/>
</dbReference>
<accession>A0AA38R420</accession>
<evidence type="ECO:0000259" key="7">
    <source>
        <dbReference type="PROSITE" id="PS50881"/>
    </source>
</evidence>
<comment type="similarity">
    <text evidence="1 5">Belongs to the universal ribosomal protein uS5 family.</text>
</comment>
<proteinExistence type="inferred from homology"/>
<evidence type="ECO:0000256" key="2">
    <source>
        <dbReference type="ARBA" id="ARBA00022980"/>
    </source>
</evidence>
<dbReference type="Gene3D" id="3.30.230.10">
    <property type="match status" value="1"/>
</dbReference>
<gene>
    <name evidence="8" type="ORF">NKR23_g11117</name>
</gene>
<dbReference type="Proteomes" id="UP001174694">
    <property type="component" value="Unassembled WGS sequence"/>
</dbReference>
<feature type="region of interest" description="Disordered" evidence="6">
    <location>
        <begin position="1"/>
        <end position="39"/>
    </location>
</feature>
<evidence type="ECO:0000256" key="6">
    <source>
        <dbReference type="SAM" id="MobiDB-lite"/>
    </source>
</evidence>
<dbReference type="AlphaFoldDB" id="A0AA38R420"/>
<dbReference type="PROSITE" id="PS50881">
    <property type="entry name" value="S5_DSRBD"/>
    <property type="match status" value="1"/>
</dbReference>
<evidence type="ECO:0000256" key="4">
    <source>
        <dbReference type="PROSITE-ProRule" id="PRU00268"/>
    </source>
</evidence>
<dbReference type="InterPro" id="IPR014721">
    <property type="entry name" value="Ribsml_uS5_D2-typ_fold_subgr"/>
</dbReference>